<sequence length="118" mass="14160">MARVYAFELLIDYKSLNNSNDYYYDQVKEEEYANTVIGEFSRCIDNCIKYEDFFFGKMEHILGNRFKVVYTTIRPLSVIRRDFVMSCFEYYHETGDSCIRCNGETYFPYVEILYEVSV</sequence>
<evidence type="ECO:0000313" key="1">
    <source>
        <dbReference type="EMBL" id="QHT18698.1"/>
    </source>
</evidence>
<organism evidence="1">
    <name type="scientific">viral metagenome</name>
    <dbReference type="NCBI Taxonomy" id="1070528"/>
    <lineage>
        <taxon>unclassified sequences</taxon>
        <taxon>metagenomes</taxon>
        <taxon>organismal metagenomes</taxon>
    </lineage>
</organism>
<proteinExistence type="predicted"/>
<reference evidence="1" key="1">
    <citation type="journal article" date="2020" name="Nature">
        <title>Giant virus diversity and host interactions through global metagenomics.</title>
        <authorList>
            <person name="Schulz F."/>
            <person name="Roux S."/>
            <person name="Paez-Espino D."/>
            <person name="Jungbluth S."/>
            <person name="Walsh D.A."/>
            <person name="Denef V.J."/>
            <person name="McMahon K.D."/>
            <person name="Konstantinidis K.T."/>
            <person name="Eloe-Fadrosh E.A."/>
            <person name="Kyrpides N.C."/>
            <person name="Woyke T."/>
        </authorList>
    </citation>
    <scope>NUCLEOTIDE SEQUENCE</scope>
    <source>
        <strain evidence="1">GVMAG-M-3300023174-49</strain>
    </source>
</reference>
<accession>A0A6C0DP52</accession>
<name>A0A6C0DP52_9ZZZZ</name>
<protein>
    <submittedName>
        <fullName evidence="1">Uncharacterized protein</fullName>
    </submittedName>
</protein>
<dbReference type="EMBL" id="MN739659">
    <property type="protein sequence ID" value="QHT18698.1"/>
    <property type="molecule type" value="Genomic_DNA"/>
</dbReference>
<dbReference type="AlphaFoldDB" id="A0A6C0DP52"/>